<proteinExistence type="inferred from homology"/>
<keyword evidence="4" id="KW-0186">Copper</keyword>
<name>A0ABR0KCZ7_9EURO</name>
<keyword evidence="4" id="KW-0187">Copper transport</keyword>
<organism evidence="5 6">
    <name type="scientific">Lithohypha guttulata</name>
    <dbReference type="NCBI Taxonomy" id="1690604"/>
    <lineage>
        <taxon>Eukaryota</taxon>
        <taxon>Fungi</taxon>
        <taxon>Dikarya</taxon>
        <taxon>Ascomycota</taxon>
        <taxon>Pezizomycotina</taxon>
        <taxon>Eurotiomycetes</taxon>
        <taxon>Chaetothyriomycetidae</taxon>
        <taxon>Chaetothyriales</taxon>
        <taxon>Trichomeriaceae</taxon>
        <taxon>Lithohypha</taxon>
    </lineage>
</organism>
<keyword evidence="3 4" id="KW-0472">Membrane</keyword>
<dbReference type="EMBL" id="JAVRRG010000050">
    <property type="protein sequence ID" value="KAK5092966.1"/>
    <property type="molecule type" value="Genomic_DNA"/>
</dbReference>
<comment type="similarity">
    <text evidence="4">Belongs to the copper transporter (Ctr) (TC 1.A.56) family. SLC31A subfamily.</text>
</comment>
<dbReference type="Proteomes" id="UP001345013">
    <property type="component" value="Unassembled WGS sequence"/>
</dbReference>
<keyword evidence="4" id="KW-0813">Transport</keyword>
<keyword evidence="4" id="KW-0406">Ion transport</keyword>
<evidence type="ECO:0000256" key="2">
    <source>
        <dbReference type="ARBA" id="ARBA00022989"/>
    </source>
</evidence>
<evidence type="ECO:0000256" key="3">
    <source>
        <dbReference type="ARBA" id="ARBA00023136"/>
    </source>
</evidence>
<sequence length="136" mass="15267">MDHSGMNHGDMGHGDMDMGGQCSMNMIFTWDSTNLCIIFRQWRITGTFSLLMSLIAIVVLTAGYEGLRRASSRYEVSYEARMSAYSSAGSREAAQEEGTSSWLIVGRDSKMNAERQGKMVKALLYALQVFYSFFIM</sequence>
<evidence type="ECO:0000256" key="4">
    <source>
        <dbReference type="RuleBase" id="RU367022"/>
    </source>
</evidence>
<dbReference type="PANTHER" id="PTHR12483">
    <property type="entry name" value="SOLUTE CARRIER FAMILY 31 COPPER TRANSPORTERS"/>
    <property type="match status" value="1"/>
</dbReference>
<evidence type="ECO:0000256" key="1">
    <source>
        <dbReference type="ARBA" id="ARBA00022692"/>
    </source>
</evidence>
<gene>
    <name evidence="5" type="primary">CTR2</name>
    <name evidence="5" type="ORF">LTR24_004761</name>
</gene>
<evidence type="ECO:0000313" key="6">
    <source>
        <dbReference type="Proteomes" id="UP001345013"/>
    </source>
</evidence>
<keyword evidence="2 4" id="KW-1133">Transmembrane helix</keyword>
<keyword evidence="1 4" id="KW-0812">Transmembrane</keyword>
<protein>
    <recommendedName>
        <fullName evidence="4">Copper transport protein</fullName>
    </recommendedName>
</protein>
<dbReference type="Pfam" id="PF04145">
    <property type="entry name" value="Ctr"/>
    <property type="match status" value="1"/>
</dbReference>
<reference evidence="5 6" key="1">
    <citation type="submission" date="2023-08" db="EMBL/GenBank/DDBJ databases">
        <title>Black Yeasts Isolated from many extreme environments.</title>
        <authorList>
            <person name="Coleine C."/>
            <person name="Stajich J.E."/>
            <person name="Selbmann L."/>
        </authorList>
    </citation>
    <scope>NUCLEOTIDE SEQUENCE [LARGE SCALE GENOMIC DNA]</scope>
    <source>
        <strain evidence="5 6">CCFEE 5885</strain>
    </source>
</reference>
<feature type="transmembrane region" description="Helical" evidence="4">
    <location>
        <begin position="44"/>
        <end position="64"/>
    </location>
</feature>
<accession>A0ABR0KCZ7</accession>
<evidence type="ECO:0000313" key="5">
    <source>
        <dbReference type="EMBL" id="KAK5092966.1"/>
    </source>
</evidence>
<dbReference type="InterPro" id="IPR007274">
    <property type="entry name" value="Cop_transporter"/>
</dbReference>
<dbReference type="PANTHER" id="PTHR12483:SF115">
    <property type="entry name" value="COPPER TRANSPORT PROTEIN"/>
    <property type="match status" value="1"/>
</dbReference>
<comment type="subcellular location">
    <subcellularLocation>
        <location evidence="4">Membrane</location>
        <topology evidence="4">Multi-pass membrane protein</topology>
    </subcellularLocation>
</comment>
<comment type="caution">
    <text evidence="5">The sequence shown here is derived from an EMBL/GenBank/DDBJ whole genome shotgun (WGS) entry which is preliminary data.</text>
</comment>
<keyword evidence="6" id="KW-1185">Reference proteome</keyword>